<reference evidence="1" key="2">
    <citation type="submission" date="2021-09" db="EMBL/GenBank/DDBJ databases">
        <authorList>
            <person name="Gilroy R."/>
        </authorList>
    </citation>
    <scope>NUCLEOTIDE SEQUENCE</scope>
    <source>
        <strain evidence="1">CHK135-1449</strain>
    </source>
</reference>
<dbReference type="AlphaFoldDB" id="A0A9D2UU36"/>
<proteinExistence type="predicted"/>
<protein>
    <submittedName>
        <fullName evidence="1">Uncharacterized protein</fullName>
    </submittedName>
</protein>
<gene>
    <name evidence="1" type="ORF">K8V79_10695</name>
</gene>
<evidence type="ECO:0000313" key="2">
    <source>
        <dbReference type="Proteomes" id="UP000787156"/>
    </source>
</evidence>
<comment type="caution">
    <text evidence="1">The sequence shown here is derived from an EMBL/GenBank/DDBJ whole genome shotgun (WGS) entry which is preliminary data.</text>
</comment>
<organism evidence="1 2">
    <name type="scientific">Acinetobacter lwoffii</name>
    <dbReference type="NCBI Taxonomy" id="28090"/>
    <lineage>
        <taxon>Bacteria</taxon>
        <taxon>Pseudomonadati</taxon>
        <taxon>Pseudomonadota</taxon>
        <taxon>Gammaproteobacteria</taxon>
        <taxon>Moraxellales</taxon>
        <taxon>Moraxellaceae</taxon>
        <taxon>Acinetobacter</taxon>
    </lineage>
</organism>
<accession>A0A9D2UU36</accession>
<evidence type="ECO:0000313" key="1">
    <source>
        <dbReference type="EMBL" id="HJF28689.1"/>
    </source>
</evidence>
<dbReference type="Proteomes" id="UP000787156">
    <property type="component" value="Unassembled WGS sequence"/>
</dbReference>
<name>A0A9D2UU36_ACILW</name>
<sequence length="453" mass="49103">MFSMPPAFAMQQLSDDTMSDTTGEGIAILPEDFKLVFQMPNDKSTGSSYNRPLTGTGATDPSQFDTGFIRIIPVGEDYSRYVNSNENLAEKRTKADVFIYGLALSRTNDNLNQRFSNTGFTWGSDANPWVVRAGTQSNVKQFINTNNGDVSYLSIEAPLAREGVYEEDNNIKLGYWLDAFSRKWGSNNQVDEITGAPTVAADLPTDQRIRLQLVANGLSLSGSQVRLFQTQASPVAQQNQTLGMASLIRQNTHDNPASLTFNKGSNGEAINLVDLNKKALRISTAAIDDGTASTPALNRSYAPIFHASEGLYLYSPNINLVFGNMYQPFIVGSEGNNIVLEVTRIPNVPDIYNKIYTDYSSEASKAATLCNVASCGSQASMISNIKYQANTATHSSISVGSVTINNKLLEANKNDNATGIVFRGPTNTAPVNLGSVVIDGVLIQHLKFKTTGL</sequence>
<reference evidence="1" key="1">
    <citation type="journal article" date="2021" name="PeerJ">
        <title>Extensive microbial diversity within the chicken gut microbiome revealed by metagenomics and culture.</title>
        <authorList>
            <person name="Gilroy R."/>
            <person name="Ravi A."/>
            <person name="Getino M."/>
            <person name="Pursley I."/>
            <person name="Horton D.L."/>
            <person name="Alikhan N.F."/>
            <person name="Baker D."/>
            <person name="Gharbi K."/>
            <person name="Hall N."/>
            <person name="Watson M."/>
            <person name="Adriaenssens E.M."/>
            <person name="Foster-Nyarko E."/>
            <person name="Jarju S."/>
            <person name="Secka A."/>
            <person name="Antonio M."/>
            <person name="Oren A."/>
            <person name="Chaudhuri R.R."/>
            <person name="La Ragione R."/>
            <person name="Hildebrand F."/>
            <person name="Pallen M.J."/>
        </authorList>
    </citation>
    <scope>NUCLEOTIDE SEQUENCE</scope>
    <source>
        <strain evidence="1">CHK135-1449</strain>
    </source>
</reference>
<dbReference type="EMBL" id="DYWX01000114">
    <property type="protein sequence ID" value="HJF28689.1"/>
    <property type="molecule type" value="Genomic_DNA"/>
</dbReference>